<evidence type="ECO:0000256" key="1">
    <source>
        <dbReference type="ARBA" id="ARBA00006226"/>
    </source>
</evidence>
<dbReference type="InterPro" id="IPR035093">
    <property type="entry name" value="RelE/ParE_toxin_dom_sf"/>
</dbReference>
<accession>A0A368KJ72</accession>
<dbReference type="PANTHER" id="PTHR33755">
    <property type="entry name" value="TOXIN PARE1-RELATED"/>
    <property type="match status" value="1"/>
</dbReference>
<evidence type="ECO:0000313" key="3">
    <source>
        <dbReference type="EMBL" id="RCS40604.1"/>
    </source>
</evidence>
<evidence type="ECO:0000256" key="2">
    <source>
        <dbReference type="ARBA" id="ARBA00022649"/>
    </source>
</evidence>
<reference evidence="3 4" key="1">
    <citation type="submission" date="2018-07" db="EMBL/GenBank/DDBJ databases">
        <title>Comparative genomes isolates from brazilian mangrove.</title>
        <authorList>
            <person name="De Araujo J.E."/>
            <person name="Taketani R.G."/>
            <person name="Silva M.C.P."/>
            <person name="Lourenco M.V."/>
            <person name="Oliveira V.M."/>
            <person name="Andreote F.D."/>
        </authorList>
    </citation>
    <scope>NUCLEOTIDE SEQUENCE [LARGE SCALE GENOMIC DNA]</scope>
    <source>
        <strain evidence="3 4">HEX PRIS-MGV</strain>
    </source>
</reference>
<name>A0A368KJ72_9BACT</name>
<protein>
    <submittedName>
        <fullName evidence="3">Type II toxin-antitoxin system RelE/ParE family toxin</fullName>
    </submittedName>
</protein>
<comment type="similarity">
    <text evidence="1">Belongs to the RelE toxin family.</text>
</comment>
<organism evidence="3 4">
    <name type="scientific">Bremerella cremea</name>
    <dbReference type="NCBI Taxonomy" id="1031537"/>
    <lineage>
        <taxon>Bacteria</taxon>
        <taxon>Pseudomonadati</taxon>
        <taxon>Planctomycetota</taxon>
        <taxon>Planctomycetia</taxon>
        <taxon>Pirellulales</taxon>
        <taxon>Pirellulaceae</taxon>
        <taxon>Bremerella</taxon>
    </lineage>
</organism>
<dbReference type="OrthoDB" id="287917at2"/>
<evidence type="ECO:0000313" key="4">
    <source>
        <dbReference type="Proteomes" id="UP000253562"/>
    </source>
</evidence>
<sequence length="95" mass="10969">MTKPTLTYQAEEDLDQIVSYIARDKSDAALKWLNDICAKFYLLAQSPEIGDARSDLGHGIRCTFFKRYVIYFRKANNSVEILRVLTGDQDTQQLY</sequence>
<dbReference type="Pfam" id="PF05016">
    <property type="entry name" value="ParE_toxin"/>
    <property type="match status" value="1"/>
</dbReference>
<keyword evidence="2" id="KW-1277">Toxin-antitoxin system</keyword>
<dbReference type="RefSeq" id="WP_114373430.1">
    <property type="nucleotide sequence ID" value="NZ_QPEX01000046.1"/>
</dbReference>
<proteinExistence type="inferred from homology"/>
<comment type="caution">
    <text evidence="3">The sequence shown here is derived from an EMBL/GenBank/DDBJ whole genome shotgun (WGS) entry which is preliminary data.</text>
</comment>
<dbReference type="EMBL" id="QPEX01000046">
    <property type="protein sequence ID" value="RCS40604.1"/>
    <property type="molecule type" value="Genomic_DNA"/>
</dbReference>
<dbReference type="Gene3D" id="3.30.2310.20">
    <property type="entry name" value="RelE-like"/>
    <property type="match status" value="1"/>
</dbReference>
<dbReference type="AlphaFoldDB" id="A0A368KJ72"/>
<gene>
    <name evidence="3" type="ORF">DTL42_24855</name>
</gene>
<dbReference type="InterPro" id="IPR007712">
    <property type="entry name" value="RelE/ParE_toxin"/>
</dbReference>
<dbReference type="Proteomes" id="UP000253562">
    <property type="component" value="Unassembled WGS sequence"/>
</dbReference>
<dbReference type="InterPro" id="IPR051803">
    <property type="entry name" value="TA_system_RelE-like_toxin"/>
</dbReference>